<dbReference type="EMBL" id="MFFF01000015">
    <property type="protein sequence ID" value="OGE99785.1"/>
    <property type="molecule type" value="Genomic_DNA"/>
</dbReference>
<dbReference type="Pfam" id="PF03477">
    <property type="entry name" value="ATP-cone"/>
    <property type="match status" value="1"/>
</dbReference>
<name>A0A1F5QC78_9BACT</name>
<accession>A0A1F5QC78</accession>
<evidence type="ECO:0000256" key="3">
    <source>
        <dbReference type="PROSITE-ProRule" id="PRU00492"/>
    </source>
</evidence>
<dbReference type="PROSITE" id="PS51161">
    <property type="entry name" value="ATP_CONE"/>
    <property type="match status" value="1"/>
</dbReference>
<gene>
    <name evidence="5" type="ORF">A3J05_00750</name>
</gene>
<evidence type="ECO:0000259" key="4">
    <source>
        <dbReference type="PROSITE" id="PS51161"/>
    </source>
</evidence>
<dbReference type="GO" id="GO:0005524">
    <property type="term" value="F:ATP binding"/>
    <property type="evidence" value="ECO:0007669"/>
    <property type="project" value="UniProtKB-UniRule"/>
</dbReference>
<sequence length="90" mass="10507">MATHIVKRRGHKEPFDPRKIYAATYASCRNAHLSEMLAENIAETVQKRMESWIDDKNELTSEEIFHEIIAILKELHPDAAFLFETHRDIS</sequence>
<evidence type="ECO:0000256" key="2">
    <source>
        <dbReference type="ARBA" id="ARBA00022840"/>
    </source>
</evidence>
<dbReference type="Proteomes" id="UP000177235">
    <property type="component" value="Unassembled WGS sequence"/>
</dbReference>
<evidence type="ECO:0000256" key="1">
    <source>
        <dbReference type="ARBA" id="ARBA00022741"/>
    </source>
</evidence>
<organism evidence="5 6">
    <name type="scientific">Candidatus Doudnabacteria bacterium RIFCSPLOWO2_02_FULL_48_13</name>
    <dbReference type="NCBI Taxonomy" id="1817845"/>
    <lineage>
        <taxon>Bacteria</taxon>
        <taxon>Candidatus Doudnaibacteriota</taxon>
    </lineage>
</organism>
<reference evidence="5 6" key="1">
    <citation type="journal article" date="2016" name="Nat. Commun.">
        <title>Thousands of microbial genomes shed light on interconnected biogeochemical processes in an aquifer system.</title>
        <authorList>
            <person name="Anantharaman K."/>
            <person name="Brown C.T."/>
            <person name="Hug L.A."/>
            <person name="Sharon I."/>
            <person name="Castelle C.J."/>
            <person name="Probst A.J."/>
            <person name="Thomas B.C."/>
            <person name="Singh A."/>
            <person name="Wilkins M.J."/>
            <person name="Karaoz U."/>
            <person name="Brodie E.L."/>
            <person name="Williams K.H."/>
            <person name="Hubbard S.S."/>
            <person name="Banfield J.F."/>
        </authorList>
    </citation>
    <scope>NUCLEOTIDE SEQUENCE [LARGE SCALE GENOMIC DNA]</scope>
</reference>
<protein>
    <recommendedName>
        <fullName evidence="4">ATP-cone domain-containing protein</fullName>
    </recommendedName>
</protein>
<keyword evidence="2 3" id="KW-0067">ATP-binding</keyword>
<feature type="domain" description="ATP-cone" evidence="4">
    <location>
        <begin position="3"/>
        <end position="90"/>
    </location>
</feature>
<evidence type="ECO:0000313" key="5">
    <source>
        <dbReference type="EMBL" id="OGE99785.1"/>
    </source>
</evidence>
<dbReference type="InterPro" id="IPR005144">
    <property type="entry name" value="ATP-cone_dom"/>
</dbReference>
<evidence type="ECO:0000313" key="6">
    <source>
        <dbReference type="Proteomes" id="UP000177235"/>
    </source>
</evidence>
<proteinExistence type="predicted"/>
<dbReference type="AlphaFoldDB" id="A0A1F5QC78"/>
<comment type="caution">
    <text evidence="5">The sequence shown here is derived from an EMBL/GenBank/DDBJ whole genome shotgun (WGS) entry which is preliminary data.</text>
</comment>
<keyword evidence="1 3" id="KW-0547">Nucleotide-binding</keyword>